<reference evidence="2 3" key="1">
    <citation type="submission" date="2024-05" db="EMBL/GenBank/DDBJ databases">
        <authorList>
            <person name="Wallberg A."/>
        </authorList>
    </citation>
    <scope>NUCLEOTIDE SEQUENCE [LARGE SCALE GENOMIC DNA]</scope>
</reference>
<dbReference type="AlphaFoldDB" id="A0AAV2QP73"/>
<keyword evidence="1" id="KW-1133">Transmembrane helix</keyword>
<gene>
    <name evidence="2" type="ORF">MNOR_LOCUS14543</name>
</gene>
<feature type="non-terminal residue" evidence="2">
    <location>
        <position position="1"/>
    </location>
</feature>
<proteinExistence type="predicted"/>
<name>A0AAV2QP73_MEGNR</name>
<keyword evidence="3" id="KW-1185">Reference proteome</keyword>
<sequence length="231" mass="25614">DSTNVYSSTVQSTLECHNNKSIDCHTPPGENEVCVTKVIETCSDTLVCENITTSVCRSSSDNGEKVCENSTETECKTSTKDYFDEDGCASLKLGVSDHSSGLYTSLGFNIILILIAIVLACLLYTQTGCVCYNHKYKKSSLLLGPPAHSPTPPPMRNPVLERMAENGLHNPTARQSEHLYDSPHEFTDFLEMNQPQEETIPEEISSRRGSTHDSENSFYAAMNRNIQENDY</sequence>
<dbReference type="EMBL" id="CAXKWB010008743">
    <property type="protein sequence ID" value="CAL4092209.1"/>
    <property type="molecule type" value="Genomic_DNA"/>
</dbReference>
<accession>A0AAV2QP73</accession>
<dbReference type="Proteomes" id="UP001497623">
    <property type="component" value="Unassembled WGS sequence"/>
</dbReference>
<protein>
    <submittedName>
        <fullName evidence="2">Uncharacterized protein</fullName>
    </submittedName>
</protein>
<keyword evidence="1" id="KW-0812">Transmembrane</keyword>
<keyword evidence="1" id="KW-0472">Membrane</keyword>
<evidence type="ECO:0000313" key="2">
    <source>
        <dbReference type="EMBL" id="CAL4092209.1"/>
    </source>
</evidence>
<evidence type="ECO:0000256" key="1">
    <source>
        <dbReference type="SAM" id="Phobius"/>
    </source>
</evidence>
<feature type="transmembrane region" description="Helical" evidence="1">
    <location>
        <begin position="102"/>
        <end position="125"/>
    </location>
</feature>
<comment type="caution">
    <text evidence="2">The sequence shown here is derived from an EMBL/GenBank/DDBJ whole genome shotgun (WGS) entry which is preliminary data.</text>
</comment>
<evidence type="ECO:0000313" key="3">
    <source>
        <dbReference type="Proteomes" id="UP001497623"/>
    </source>
</evidence>
<organism evidence="2 3">
    <name type="scientific">Meganyctiphanes norvegica</name>
    <name type="common">Northern krill</name>
    <name type="synonym">Thysanopoda norvegica</name>
    <dbReference type="NCBI Taxonomy" id="48144"/>
    <lineage>
        <taxon>Eukaryota</taxon>
        <taxon>Metazoa</taxon>
        <taxon>Ecdysozoa</taxon>
        <taxon>Arthropoda</taxon>
        <taxon>Crustacea</taxon>
        <taxon>Multicrustacea</taxon>
        <taxon>Malacostraca</taxon>
        <taxon>Eumalacostraca</taxon>
        <taxon>Eucarida</taxon>
        <taxon>Euphausiacea</taxon>
        <taxon>Euphausiidae</taxon>
        <taxon>Meganyctiphanes</taxon>
    </lineage>
</organism>